<dbReference type="InParanoid" id="A0A420XPG0"/>
<evidence type="ECO:0000259" key="1">
    <source>
        <dbReference type="Pfam" id="PF16242"/>
    </source>
</evidence>
<comment type="caution">
    <text evidence="2">The sequence shown here is derived from an EMBL/GenBank/DDBJ whole genome shotgun (WGS) entry which is preliminary data.</text>
</comment>
<dbReference type="PANTHER" id="PTHR34818:SF1">
    <property type="entry name" value="PROTEIN BLI-3"/>
    <property type="match status" value="1"/>
</dbReference>
<sequence>MEQPVSHEEGVAKVAALIKDIRTCMLTTVDEQGRLVSRPMAVQQVEFDGDLWFAIDEDSRKVHQVEADAEVGVAFSSNDAWVSVAGRAQVVHDLDKAKELWNPALTAWFPDGPETPGLALLRVEAESAEYWDTPGGKVTTLISYVKARVTGTRFDGGENEVVELS</sequence>
<proteinExistence type="predicted"/>
<dbReference type="Pfam" id="PF16242">
    <property type="entry name" value="Pyrid_ox_like"/>
    <property type="match status" value="1"/>
</dbReference>
<dbReference type="SUPFAM" id="SSF50475">
    <property type="entry name" value="FMN-binding split barrel"/>
    <property type="match status" value="1"/>
</dbReference>
<protein>
    <submittedName>
        <fullName evidence="2">General stress protein 26</fullName>
    </submittedName>
</protein>
<organism evidence="2 3">
    <name type="scientific">Motilibacter peucedani</name>
    <dbReference type="NCBI Taxonomy" id="598650"/>
    <lineage>
        <taxon>Bacteria</taxon>
        <taxon>Bacillati</taxon>
        <taxon>Actinomycetota</taxon>
        <taxon>Actinomycetes</taxon>
        <taxon>Motilibacterales</taxon>
        <taxon>Motilibacteraceae</taxon>
        <taxon>Motilibacter</taxon>
    </lineage>
</organism>
<dbReference type="InterPro" id="IPR052917">
    <property type="entry name" value="Stress-Dev_Protein"/>
</dbReference>
<feature type="domain" description="General stress protein FMN-binding split barrel" evidence="1">
    <location>
        <begin position="11"/>
        <end position="155"/>
    </location>
</feature>
<dbReference type="EMBL" id="RBWV01000012">
    <property type="protein sequence ID" value="RKS74077.1"/>
    <property type="molecule type" value="Genomic_DNA"/>
</dbReference>
<evidence type="ECO:0000313" key="2">
    <source>
        <dbReference type="EMBL" id="RKS74077.1"/>
    </source>
</evidence>
<reference evidence="2 3" key="1">
    <citation type="submission" date="2018-10" db="EMBL/GenBank/DDBJ databases">
        <title>Genomic Encyclopedia of Archaeal and Bacterial Type Strains, Phase II (KMG-II): from individual species to whole genera.</title>
        <authorList>
            <person name="Goeker M."/>
        </authorList>
    </citation>
    <scope>NUCLEOTIDE SEQUENCE [LARGE SCALE GENOMIC DNA]</scope>
    <source>
        <strain evidence="2 3">RP-AC37</strain>
    </source>
</reference>
<dbReference type="InterPro" id="IPR038725">
    <property type="entry name" value="YdaG_split_barrel_FMN-bd"/>
</dbReference>
<dbReference type="InterPro" id="IPR012349">
    <property type="entry name" value="Split_barrel_FMN-bd"/>
</dbReference>
<dbReference type="PANTHER" id="PTHR34818">
    <property type="entry name" value="PROTEIN BLI-3"/>
    <property type="match status" value="1"/>
</dbReference>
<gene>
    <name evidence="2" type="ORF">CLV35_2576</name>
</gene>
<dbReference type="Gene3D" id="2.30.110.10">
    <property type="entry name" value="Electron Transport, Fmn-binding Protein, Chain A"/>
    <property type="match status" value="1"/>
</dbReference>
<dbReference type="AlphaFoldDB" id="A0A420XPG0"/>
<evidence type="ECO:0000313" key="3">
    <source>
        <dbReference type="Proteomes" id="UP000281955"/>
    </source>
</evidence>
<keyword evidence="3" id="KW-1185">Reference proteome</keyword>
<dbReference type="Proteomes" id="UP000281955">
    <property type="component" value="Unassembled WGS sequence"/>
</dbReference>
<accession>A0A420XPG0</accession>
<name>A0A420XPG0_9ACTN</name>